<name>A0AAW1V616_9CUCU</name>
<dbReference type="Proteomes" id="UP001431783">
    <property type="component" value="Unassembled WGS sequence"/>
</dbReference>
<sequence length="111" mass="12985">MSPRSLRRRKIQSGGNAKNQDVLDLDFEGSMYEKGEDDDNFFFEYVDFIDSILFMLKYDPSERMTPSEALNHMFFNSKAEYEEKFSLLDTATGQVEKLACRQNSWHEYGSV</sequence>
<evidence type="ECO:0000313" key="2">
    <source>
        <dbReference type="Proteomes" id="UP001431783"/>
    </source>
</evidence>
<gene>
    <name evidence="1" type="ORF">WA026_004227</name>
</gene>
<dbReference type="InterPro" id="IPR011009">
    <property type="entry name" value="Kinase-like_dom_sf"/>
</dbReference>
<accession>A0AAW1V616</accession>
<dbReference type="EMBL" id="JARQZJ010000122">
    <property type="protein sequence ID" value="KAK9888945.1"/>
    <property type="molecule type" value="Genomic_DNA"/>
</dbReference>
<keyword evidence="2" id="KW-1185">Reference proteome</keyword>
<dbReference type="Gene3D" id="1.10.510.10">
    <property type="entry name" value="Transferase(Phosphotransferase) domain 1"/>
    <property type="match status" value="1"/>
</dbReference>
<comment type="caution">
    <text evidence="1">The sequence shown here is derived from an EMBL/GenBank/DDBJ whole genome shotgun (WGS) entry which is preliminary data.</text>
</comment>
<organism evidence="1 2">
    <name type="scientific">Henosepilachna vigintioctopunctata</name>
    <dbReference type="NCBI Taxonomy" id="420089"/>
    <lineage>
        <taxon>Eukaryota</taxon>
        <taxon>Metazoa</taxon>
        <taxon>Ecdysozoa</taxon>
        <taxon>Arthropoda</taxon>
        <taxon>Hexapoda</taxon>
        <taxon>Insecta</taxon>
        <taxon>Pterygota</taxon>
        <taxon>Neoptera</taxon>
        <taxon>Endopterygota</taxon>
        <taxon>Coleoptera</taxon>
        <taxon>Polyphaga</taxon>
        <taxon>Cucujiformia</taxon>
        <taxon>Coccinelloidea</taxon>
        <taxon>Coccinellidae</taxon>
        <taxon>Epilachninae</taxon>
        <taxon>Epilachnini</taxon>
        <taxon>Henosepilachna</taxon>
    </lineage>
</organism>
<dbReference type="SUPFAM" id="SSF56112">
    <property type="entry name" value="Protein kinase-like (PK-like)"/>
    <property type="match status" value="1"/>
</dbReference>
<evidence type="ECO:0000313" key="1">
    <source>
        <dbReference type="EMBL" id="KAK9888945.1"/>
    </source>
</evidence>
<protein>
    <submittedName>
        <fullName evidence="1">Uncharacterized protein</fullName>
    </submittedName>
</protein>
<reference evidence="1 2" key="1">
    <citation type="submission" date="2023-03" db="EMBL/GenBank/DDBJ databases">
        <title>Genome insight into feeding habits of ladybird beetles.</title>
        <authorList>
            <person name="Li H.-S."/>
            <person name="Huang Y.-H."/>
            <person name="Pang H."/>
        </authorList>
    </citation>
    <scope>NUCLEOTIDE SEQUENCE [LARGE SCALE GENOMIC DNA]</scope>
    <source>
        <strain evidence="1">SYSU_2023b</strain>
        <tissue evidence="1">Whole body</tissue>
    </source>
</reference>
<proteinExistence type="predicted"/>
<dbReference type="AlphaFoldDB" id="A0AAW1V616"/>